<feature type="transmembrane region" description="Helical" evidence="6">
    <location>
        <begin position="197"/>
        <end position="215"/>
    </location>
</feature>
<organism evidence="7 8">
    <name type="scientific">Tumebacillus amylolyticus</name>
    <dbReference type="NCBI Taxonomy" id="2801339"/>
    <lineage>
        <taxon>Bacteria</taxon>
        <taxon>Bacillati</taxon>
        <taxon>Bacillota</taxon>
        <taxon>Bacilli</taxon>
        <taxon>Bacillales</taxon>
        <taxon>Alicyclobacillaceae</taxon>
        <taxon>Tumebacillus</taxon>
    </lineage>
</organism>
<feature type="transmembrane region" description="Helical" evidence="6">
    <location>
        <begin position="354"/>
        <end position="379"/>
    </location>
</feature>
<evidence type="ECO:0000256" key="4">
    <source>
        <dbReference type="ARBA" id="ARBA00022989"/>
    </source>
</evidence>
<feature type="transmembrane region" description="Helical" evidence="6">
    <location>
        <begin position="221"/>
        <end position="239"/>
    </location>
</feature>
<feature type="transmembrane region" description="Helical" evidence="6">
    <location>
        <begin position="317"/>
        <end position="342"/>
    </location>
</feature>
<evidence type="ECO:0000256" key="5">
    <source>
        <dbReference type="ARBA" id="ARBA00023136"/>
    </source>
</evidence>
<proteinExistence type="predicted"/>
<evidence type="ECO:0000256" key="1">
    <source>
        <dbReference type="ARBA" id="ARBA00004141"/>
    </source>
</evidence>
<dbReference type="PANTHER" id="PTHR30474:SF1">
    <property type="entry name" value="PEPTIDOGLYCAN GLYCOSYLTRANSFERASE MRDB"/>
    <property type="match status" value="1"/>
</dbReference>
<keyword evidence="2 6" id="KW-0812">Transmembrane</keyword>
<feature type="transmembrane region" description="Helical" evidence="6">
    <location>
        <begin position="171"/>
        <end position="190"/>
    </location>
</feature>
<dbReference type="NCBIfam" id="NF038403">
    <property type="entry name" value="perm_prefix_1"/>
    <property type="match status" value="1"/>
</dbReference>
<dbReference type="InterPro" id="IPR047928">
    <property type="entry name" value="Perm_prefix_1"/>
</dbReference>
<feature type="transmembrane region" description="Helical" evidence="6">
    <location>
        <begin position="105"/>
        <end position="126"/>
    </location>
</feature>
<protein>
    <submittedName>
        <fullName evidence="7">FtsW/RodA/SpoVE family cell cycle protein</fullName>
    </submittedName>
</protein>
<evidence type="ECO:0000256" key="6">
    <source>
        <dbReference type="SAM" id="Phobius"/>
    </source>
</evidence>
<dbReference type="RefSeq" id="WP_201637804.1">
    <property type="nucleotide sequence ID" value="NZ_JAEQNB010000007.1"/>
</dbReference>
<keyword evidence="4 6" id="KW-1133">Transmembrane helix</keyword>
<dbReference type="EMBL" id="JAEQNB010000007">
    <property type="protein sequence ID" value="MBL0388804.1"/>
    <property type="molecule type" value="Genomic_DNA"/>
</dbReference>
<dbReference type="Proteomes" id="UP000602284">
    <property type="component" value="Unassembled WGS sequence"/>
</dbReference>
<feature type="transmembrane region" description="Helical" evidence="6">
    <location>
        <begin position="138"/>
        <end position="159"/>
    </location>
</feature>
<accession>A0ABS1JFM4</accession>
<reference evidence="7 8" key="1">
    <citation type="submission" date="2021-01" db="EMBL/GenBank/DDBJ databases">
        <title>Tumebacillus sp. strain ITR2 16S ribosomal RNA gene Genome sequencing and assembly.</title>
        <authorList>
            <person name="Kang M."/>
        </authorList>
    </citation>
    <scope>NUCLEOTIDE SEQUENCE [LARGE SCALE GENOMIC DNA]</scope>
    <source>
        <strain evidence="7 8">ITR2</strain>
    </source>
</reference>
<feature type="transmembrane region" description="Helical" evidence="6">
    <location>
        <begin position="244"/>
        <end position="262"/>
    </location>
</feature>
<comment type="caution">
    <text evidence="7">The sequence shown here is derived from an EMBL/GenBank/DDBJ whole genome shotgun (WGS) entry which is preliminary data.</text>
</comment>
<sequence>MKQQYLNRVCEEIRCQEIHDEVRLELDSHLEDLAAEFMLTGVPEQEAMERAISQMGDPRVVGRRLDQVHKPRWEWVLLLTVISLLAFGMLVLYRMGVSQSTSWDVFSNKVWTTLGGLLIGAGLFFYDYRKTKAFSKKLFYGTLMLLLMAKFLGISVNGIPYLNVGFANLNISAYAPLLLVFAMAGIFSEWDWKRRFAWVQALGYFVGPTFLLMMFRSPFPVLEYALCVLVLLLVSKAGWKFVMLYGVVAFVLSAFLTVVAWQNQLVERFTYFLHPYQDPGGMGYQLVQSLEAIKHAGLWGHGVEQLSMLPELETGFVYSYVIFTFGWVGGGVLVALIAVFLMRMFRTVRLIRESYGTFLVAVLTTYFTLHFVWGVFMTLSWLPPAPFSLPFLAHGGAQTILQMAVVGVCLSVYRRKDMIGEVRR</sequence>
<keyword evidence="5 6" id="KW-0472">Membrane</keyword>
<feature type="transmembrane region" description="Helical" evidence="6">
    <location>
        <begin position="73"/>
        <end position="93"/>
    </location>
</feature>
<keyword evidence="8" id="KW-1185">Reference proteome</keyword>
<gene>
    <name evidence="7" type="ORF">JJB07_19565</name>
</gene>
<keyword evidence="3" id="KW-0133">Cell shape</keyword>
<evidence type="ECO:0000256" key="3">
    <source>
        <dbReference type="ARBA" id="ARBA00022960"/>
    </source>
</evidence>
<name>A0ABS1JFM4_9BACL</name>
<dbReference type="InterPro" id="IPR001182">
    <property type="entry name" value="FtsW/RodA"/>
</dbReference>
<dbReference type="PANTHER" id="PTHR30474">
    <property type="entry name" value="CELL CYCLE PROTEIN"/>
    <property type="match status" value="1"/>
</dbReference>
<evidence type="ECO:0000313" key="8">
    <source>
        <dbReference type="Proteomes" id="UP000602284"/>
    </source>
</evidence>
<feature type="transmembrane region" description="Helical" evidence="6">
    <location>
        <begin position="391"/>
        <end position="413"/>
    </location>
</feature>
<evidence type="ECO:0000256" key="2">
    <source>
        <dbReference type="ARBA" id="ARBA00022692"/>
    </source>
</evidence>
<evidence type="ECO:0000313" key="7">
    <source>
        <dbReference type="EMBL" id="MBL0388804.1"/>
    </source>
</evidence>
<comment type="subcellular location">
    <subcellularLocation>
        <location evidence="1">Membrane</location>
        <topology evidence="1">Multi-pass membrane protein</topology>
    </subcellularLocation>
</comment>
<dbReference type="Pfam" id="PF01098">
    <property type="entry name" value="FTSW_RODA_SPOVE"/>
    <property type="match status" value="1"/>
</dbReference>